<proteinExistence type="inferred from homology"/>
<evidence type="ECO:0000256" key="2">
    <source>
        <dbReference type="RuleBase" id="RU000639"/>
    </source>
</evidence>
<comment type="function">
    <text evidence="2">Participates actively in the response to hyperosmotic and heat shock by preventing the aggregation of stress-denatured proteins, in association with DnaK and GrpE. It is the nucleotide exchange factor for DnaK and may function as a thermosensor. Unfolded proteins bind initially to DnaJ; upon interaction with the DnaJ-bound protein, DnaK hydrolyzes its bound ATP, resulting in the formation of a stable complex. GrpE releases ADP from DnaK; ATP binding to DnaK triggers the release of the substrate protein, thus completing the reaction cycle. Several rounds of ATP-dependent interactions between DnaJ, DnaK and GrpE are required for fully efficient folding.</text>
</comment>
<protein>
    <recommendedName>
        <fullName evidence="2">Protein GrpE</fullName>
    </recommendedName>
</protein>
<name>A0A974VZE3_9NOCA</name>
<reference evidence="4 5" key="2">
    <citation type="journal article" date="2022" name="Arch. Microbiol.">
        <title>Rhodococcus pseudokoreensis sp. nov. isolated from the rhizosphere of young M26 apple rootstocks.</title>
        <authorList>
            <person name="Kampfer P."/>
            <person name="Glaeser S.P."/>
            <person name="Blom J."/>
            <person name="Wolf J."/>
            <person name="Benning S."/>
            <person name="Schloter M."/>
            <person name="Neumann-Schaal M."/>
        </authorList>
    </citation>
    <scope>NUCLEOTIDE SEQUENCE [LARGE SCALE GENOMIC DNA]</scope>
    <source>
        <strain evidence="4 5">R79</strain>
    </source>
</reference>
<keyword evidence="4" id="KW-0614">Plasmid</keyword>
<keyword evidence="5" id="KW-1185">Reference proteome</keyword>
<dbReference type="EMBL" id="CP070617">
    <property type="protein sequence ID" value="QSE87877.1"/>
    <property type="molecule type" value="Genomic_DNA"/>
</dbReference>
<keyword evidence="1 2" id="KW-0143">Chaperone</keyword>
<dbReference type="PANTHER" id="PTHR21237:SF23">
    <property type="entry name" value="GRPE PROTEIN HOMOLOG, MITOCHONDRIAL"/>
    <property type="match status" value="1"/>
</dbReference>
<evidence type="ECO:0000256" key="3">
    <source>
        <dbReference type="RuleBase" id="RU004478"/>
    </source>
</evidence>
<comment type="similarity">
    <text evidence="3">Belongs to the GrpE family.</text>
</comment>
<accession>A0A974VZE3</accession>
<sequence>MSGAATDDLAGLRAAVEGLSTEVAQLRDLFVRRLMDDKLRAGLFDTLQEELRSSREILTARAQDGLVKEMLLVVDRLLTAGNSQYQDLQELALSGADEILESLWRRGIEQVPAAGPLDPRVHEVVATIVSERASEVGTIAVVNRHGYLCGERLLRPAQVTVVIAADTGEIGDN</sequence>
<dbReference type="Proteomes" id="UP000662986">
    <property type="component" value="Plasmid unnamed2"/>
</dbReference>
<dbReference type="InterPro" id="IPR009012">
    <property type="entry name" value="GrpE_head"/>
</dbReference>
<dbReference type="Gene3D" id="2.30.22.10">
    <property type="entry name" value="Head domain of nucleotide exchange factor GrpE"/>
    <property type="match status" value="1"/>
</dbReference>
<evidence type="ECO:0000313" key="4">
    <source>
        <dbReference type="EMBL" id="QSE87877.1"/>
    </source>
</evidence>
<evidence type="ECO:0000256" key="1">
    <source>
        <dbReference type="ARBA" id="ARBA00023186"/>
    </source>
</evidence>
<dbReference type="SUPFAM" id="SSF51064">
    <property type="entry name" value="Head domain of nucleotide exchange factor GrpE"/>
    <property type="match status" value="1"/>
</dbReference>
<dbReference type="InterPro" id="IPR000740">
    <property type="entry name" value="GrpE"/>
</dbReference>
<dbReference type="PROSITE" id="PS01071">
    <property type="entry name" value="GRPE"/>
    <property type="match status" value="1"/>
</dbReference>
<dbReference type="Pfam" id="PF01025">
    <property type="entry name" value="GrpE"/>
    <property type="match status" value="1"/>
</dbReference>
<reference evidence="4 5" key="1">
    <citation type="journal article" date="2021" name="Microbiol. Resour. Announc.">
        <title>Complete Genome Sequences of Two Rhodococcus sp. Strains with Large and Linear Chromosomes, Isolated from Apple Rhizosphere.</title>
        <authorList>
            <person name="Benning S."/>
            <person name="Brugnone N."/>
            <person name="Siani R."/>
            <person name="Kublik S."/>
            <person name="Schloter M."/>
            <person name="Rad V."/>
        </authorList>
    </citation>
    <scope>NUCLEOTIDE SEQUENCE [LARGE SCALE GENOMIC DNA]</scope>
    <source>
        <strain evidence="4 5">R79</strain>
    </source>
</reference>
<geneLocation type="plasmid" evidence="4 5">
    <name>unnamed2</name>
</geneLocation>
<organism evidence="4 5">
    <name type="scientific">Rhodococcus pseudokoreensis</name>
    <dbReference type="NCBI Taxonomy" id="2811421"/>
    <lineage>
        <taxon>Bacteria</taxon>
        <taxon>Bacillati</taxon>
        <taxon>Actinomycetota</taxon>
        <taxon>Actinomycetes</taxon>
        <taxon>Mycobacteriales</taxon>
        <taxon>Nocardiaceae</taxon>
        <taxon>Rhodococcus</taxon>
    </lineage>
</organism>
<dbReference type="PRINTS" id="PR00773">
    <property type="entry name" value="GRPEPROTEIN"/>
</dbReference>
<keyword evidence="2" id="KW-0346">Stress response</keyword>
<gene>
    <name evidence="4" type="primary">grpE</name>
    <name evidence="4" type="ORF">JWS13_04475</name>
</gene>
<evidence type="ECO:0000313" key="5">
    <source>
        <dbReference type="Proteomes" id="UP000662986"/>
    </source>
</evidence>
<dbReference type="RefSeq" id="WP_206004640.1">
    <property type="nucleotide sequence ID" value="NZ_CP070617.1"/>
</dbReference>
<dbReference type="PANTHER" id="PTHR21237">
    <property type="entry name" value="GRPE PROTEIN"/>
    <property type="match status" value="1"/>
</dbReference>